<dbReference type="PROSITE" id="PS50005">
    <property type="entry name" value="TPR"/>
    <property type="match status" value="3"/>
</dbReference>
<dbReference type="Gene3D" id="1.10.287.110">
    <property type="entry name" value="DnaJ domain"/>
    <property type="match status" value="1"/>
</dbReference>
<evidence type="ECO:0000256" key="4">
    <source>
        <dbReference type="PROSITE-ProRule" id="PRU00339"/>
    </source>
</evidence>
<proteinExistence type="predicted"/>
<dbReference type="RefSeq" id="XP_024352263.1">
    <property type="nucleotide sequence ID" value="XM_024493349.1"/>
</dbReference>
<evidence type="ECO:0000313" key="8">
    <source>
        <dbReference type="Proteomes" id="UP000019149"/>
    </source>
</evidence>
<keyword evidence="3" id="KW-0256">Endoplasmic reticulum</keyword>
<dbReference type="Pfam" id="PF14559">
    <property type="entry name" value="TPR_19"/>
    <property type="match status" value="2"/>
</dbReference>
<dbReference type="InterPro" id="IPR019734">
    <property type="entry name" value="TPR_rpt"/>
</dbReference>
<dbReference type="InterPro" id="IPR029063">
    <property type="entry name" value="SAM-dependent_MTases_sf"/>
</dbReference>
<protein>
    <submittedName>
        <fullName evidence="7">DnaJ subfamily C member protein</fullName>
    </submittedName>
</protein>
<keyword evidence="2" id="KW-0732">Signal</keyword>
<dbReference type="KEGG" id="egl:EGR_04100"/>
<accession>W6URV6</accession>
<dbReference type="InterPro" id="IPR036869">
    <property type="entry name" value="J_dom_sf"/>
</dbReference>
<comment type="caution">
    <text evidence="7">The sequence shown here is derived from an EMBL/GenBank/DDBJ whole genome shotgun (WGS) entry which is preliminary data.</text>
</comment>
<dbReference type="GO" id="GO:0051787">
    <property type="term" value="F:misfolded protein binding"/>
    <property type="evidence" value="ECO:0007669"/>
    <property type="project" value="TreeGrafter"/>
</dbReference>
<name>W6URV6_ECHGR</name>
<dbReference type="Proteomes" id="UP000019149">
    <property type="component" value="Unassembled WGS sequence"/>
</dbReference>
<dbReference type="InterPro" id="IPR001623">
    <property type="entry name" value="DnaJ_domain"/>
</dbReference>
<organism evidence="7 8">
    <name type="scientific">Echinococcus granulosus</name>
    <name type="common">Hydatid tapeworm</name>
    <dbReference type="NCBI Taxonomy" id="6210"/>
    <lineage>
        <taxon>Eukaryota</taxon>
        <taxon>Metazoa</taxon>
        <taxon>Spiralia</taxon>
        <taxon>Lophotrochozoa</taxon>
        <taxon>Platyhelminthes</taxon>
        <taxon>Cestoda</taxon>
        <taxon>Eucestoda</taxon>
        <taxon>Cyclophyllidea</taxon>
        <taxon>Taeniidae</taxon>
        <taxon>Echinococcus</taxon>
        <taxon>Echinococcus granulosus group</taxon>
    </lineage>
</organism>
<dbReference type="InterPro" id="IPR051727">
    <property type="entry name" value="DnaJ_C3_Co-chaperones"/>
</dbReference>
<reference evidence="7 8" key="1">
    <citation type="journal article" date="2013" name="Nat. Genet.">
        <title>The genome of the hydatid tapeworm Echinococcus granulosus.</title>
        <authorList>
            <person name="Zheng H."/>
            <person name="Zhang W."/>
            <person name="Zhang L."/>
            <person name="Zhang Z."/>
            <person name="Li J."/>
            <person name="Lu G."/>
            <person name="Zhu Y."/>
            <person name="Wang Y."/>
            <person name="Huang Y."/>
            <person name="Liu J."/>
            <person name="Kang H."/>
            <person name="Chen J."/>
            <person name="Wang L."/>
            <person name="Chen A."/>
            <person name="Yu S."/>
            <person name="Gao Z."/>
            <person name="Jin L."/>
            <person name="Gu W."/>
            <person name="Wang Z."/>
            <person name="Zhao L."/>
            <person name="Shi B."/>
            <person name="Wen H."/>
            <person name="Lin R."/>
            <person name="Jones M.K."/>
            <person name="Brejova B."/>
            <person name="Vinar T."/>
            <person name="Zhao G."/>
            <person name="McManus D.P."/>
            <person name="Chen Z."/>
            <person name="Zhou Y."/>
            <person name="Wang S."/>
        </authorList>
    </citation>
    <scope>NUCLEOTIDE SEQUENCE [LARGE SCALE GENOMIC DNA]</scope>
</reference>
<feature type="repeat" description="TPR" evidence="4">
    <location>
        <begin position="988"/>
        <end position="1021"/>
    </location>
</feature>
<evidence type="ECO:0000256" key="2">
    <source>
        <dbReference type="ARBA" id="ARBA00022729"/>
    </source>
</evidence>
<evidence type="ECO:0000259" key="6">
    <source>
        <dbReference type="PROSITE" id="PS50076"/>
    </source>
</evidence>
<dbReference type="SUPFAM" id="SSF53335">
    <property type="entry name" value="S-adenosyl-L-methionine-dependent methyltransferases"/>
    <property type="match status" value="1"/>
</dbReference>
<dbReference type="OrthoDB" id="411785at2759"/>
<feature type="repeat" description="TPR" evidence="4">
    <location>
        <begin position="726"/>
        <end position="759"/>
    </location>
</feature>
<dbReference type="SMART" id="SM00271">
    <property type="entry name" value="DnaJ"/>
    <property type="match status" value="1"/>
</dbReference>
<keyword evidence="4" id="KW-0802">TPR repeat</keyword>
<dbReference type="Pfam" id="PF00226">
    <property type="entry name" value="DnaJ"/>
    <property type="match status" value="1"/>
</dbReference>
<dbReference type="EMBL" id="APAU02000024">
    <property type="protein sequence ID" value="EUB61067.1"/>
    <property type="molecule type" value="Genomic_DNA"/>
</dbReference>
<dbReference type="AlphaFoldDB" id="W6URV6"/>
<dbReference type="Pfam" id="PF13847">
    <property type="entry name" value="Methyltransf_31"/>
    <property type="match status" value="1"/>
</dbReference>
<dbReference type="PROSITE" id="PS50076">
    <property type="entry name" value="DNAJ_2"/>
    <property type="match status" value="1"/>
</dbReference>
<feature type="coiled-coil region" evidence="5">
    <location>
        <begin position="786"/>
        <end position="813"/>
    </location>
</feature>
<dbReference type="GO" id="GO:0051087">
    <property type="term" value="F:protein-folding chaperone binding"/>
    <property type="evidence" value="ECO:0007669"/>
    <property type="project" value="TreeGrafter"/>
</dbReference>
<dbReference type="SMART" id="SM00028">
    <property type="entry name" value="TPR"/>
    <property type="match status" value="4"/>
</dbReference>
<sequence length="1170" mass="131367">MLAQRKIEEFGSPNYWNNFFAKRSAPFEWYGDFATLVEILAQNIKKSDSVLEVGCGNSVLSADIYDKVGCATYLGIDNSQKAIEQSQKLVTSSRPGLRFELVDVFNLNSELDRLELTTRSFNCVVDKGTFDAVDNGQANFNFNLYFDEIASALSLFGRYILITLAQDHIVKHIADYFLDKGSQWIVSCYQMTNPEQRVADSVSLPLFTFVMTKMKPAPVLPQLRVKAFSDDQPCRPIQEDVKRRLADWIKYLQTSCILSQSQIKSKGGREFEIVHAKSGLPMFACRLVVTDKAGDSTSGANHHPKAVFLVPQADAEDYAPAEAAQRLLESMGCLTCALLAFPHPTLRFASLEVAKSSLSDGLVASPLATTVRNLPIYSTTDGYSKMHVMKELNPYAVITEAAKKRRPQNRLLVQCLDADIYRFISDEVFSEPSSILLLVWISVTRRLADSLGQGDAKHVYYGVPPCFHKAIMESLHVNIQADDLKAFIQELYCDVHHQVDSVEGCAFMCYDPLDDSSEERLLEFFQVAEKSLTPQGICCILSRSTAINNTPSLDRVSQIEQVCGPSLQVLLKQDCGAASIYVIYKKKHKVSKSKFAARLRHIAVDASTMGSAISLIINSQSVSDDVIKRTNACFTDLKKILETIKLALDWLKYPILCSQIMHKPFRSVHPLSLLRFTVFVFYCFVSEGRQTVESLLSQGTISLANGKLKQALDLYSEAVEADPHNYMAHYRRATAYIAMGKLRSALPDIDKTVSLNPGYVLAYKQRAKINLKLGNLKDARTDLLILKSTDEDTQKLLNDISDMEANIEHAKSLYSMGRHSEALPLLNYVMNTITSNSELHEMRALCNIKTGDHIKGIEELRESVHMVSDNREGMLRVSVLMYDAGLAARSLEEIRNCLRLDPDDKGCRAHYAKVRVLAKAIEDAQNNAESEKWNKCLPRARRILELEGGNPEYVLQGKVLVCRCGARADPENSLEACDYVISRMSKSVDPHLDKAEAYINLNKYDEAEAEYKEVLKLEQDNQQALKGLKNAKNLRSSGNRRDYYKILGVKRTASDKEISQAYRELAGKNHPDRFPDEEQKKAAEKRFLDINDAREVLLDKKMRAQFDSGIDPKDPEAQARSSFQTGEGFGHGHQFFTSSGPFGFNFHNFDPFGAGENCERTPFNAAFRYK</sequence>
<keyword evidence="5" id="KW-0175">Coiled coil</keyword>
<dbReference type="Gene3D" id="3.40.50.150">
    <property type="entry name" value="Vaccinia Virus protein VP39"/>
    <property type="match status" value="1"/>
</dbReference>
<dbReference type="PRINTS" id="PR00625">
    <property type="entry name" value="JDOMAIN"/>
</dbReference>
<gene>
    <name evidence="7" type="ORF">EGR_04100</name>
</gene>
<dbReference type="PANTHER" id="PTHR44140">
    <property type="entry name" value="LD25575P"/>
    <property type="match status" value="1"/>
</dbReference>
<dbReference type="InterPro" id="IPR011990">
    <property type="entry name" value="TPR-like_helical_dom_sf"/>
</dbReference>
<dbReference type="GO" id="GO:0005783">
    <property type="term" value="C:endoplasmic reticulum"/>
    <property type="evidence" value="ECO:0007669"/>
    <property type="project" value="UniProtKB-SubCell"/>
</dbReference>
<dbReference type="CTD" id="36339815"/>
<evidence type="ECO:0000313" key="7">
    <source>
        <dbReference type="EMBL" id="EUB61067.1"/>
    </source>
</evidence>
<dbReference type="GeneID" id="36339815"/>
<feature type="repeat" description="TPR" evidence="4">
    <location>
        <begin position="692"/>
        <end position="725"/>
    </location>
</feature>
<dbReference type="SUPFAM" id="SSF46565">
    <property type="entry name" value="Chaperone J-domain"/>
    <property type="match status" value="1"/>
</dbReference>
<dbReference type="STRING" id="6210.W6URV6"/>
<dbReference type="InterPro" id="IPR025714">
    <property type="entry name" value="Methyltranfer_dom"/>
</dbReference>
<dbReference type="CDD" id="cd06257">
    <property type="entry name" value="DnaJ"/>
    <property type="match status" value="1"/>
</dbReference>
<keyword evidence="8" id="KW-1185">Reference proteome</keyword>
<dbReference type="Gene3D" id="1.25.40.10">
    <property type="entry name" value="Tetratricopeptide repeat domain"/>
    <property type="match status" value="1"/>
</dbReference>
<dbReference type="GO" id="GO:0034975">
    <property type="term" value="P:protein folding in endoplasmic reticulum"/>
    <property type="evidence" value="ECO:0007669"/>
    <property type="project" value="TreeGrafter"/>
</dbReference>
<dbReference type="PANTHER" id="PTHR44140:SF2">
    <property type="entry name" value="LD25575P"/>
    <property type="match status" value="1"/>
</dbReference>
<comment type="subcellular location">
    <subcellularLocation>
        <location evidence="1">Endoplasmic reticulum</location>
    </subcellularLocation>
</comment>
<feature type="domain" description="J" evidence="6">
    <location>
        <begin position="1042"/>
        <end position="1110"/>
    </location>
</feature>
<evidence type="ECO:0000256" key="3">
    <source>
        <dbReference type="ARBA" id="ARBA00022824"/>
    </source>
</evidence>
<dbReference type="SUPFAM" id="SSF48452">
    <property type="entry name" value="TPR-like"/>
    <property type="match status" value="2"/>
</dbReference>
<evidence type="ECO:0000256" key="1">
    <source>
        <dbReference type="ARBA" id="ARBA00004240"/>
    </source>
</evidence>
<evidence type="ECO:0000256" key="5">
    <source>
        <dbReference type="SAM" id="Coils"/>
    </source>
</evidence>